<reference evidence="4 5" key="1">
    <citation type="submission" date="2018-09" db="EMBL/GenBank/DDBJ databases">
        <title>Streptomyces sp. nov. DS1-2, an endophytic actinomycete isolated from roots of Dendrobium scabrilingue.</title>
        <authorList>
            <person name="Kuncharoen N."/>
            <person name="Kudo T."/>
            <person name="Ohkuma M."/>
            <person name="Yuki M."/>
            <person name="Tanasupawat S."/>
        </authorList>
    </citation>
    <scope>NUCLEOTIDE SEQUENCE [LARGE SCALE GENOMIC DNA]</scope>
    <source>
        <strain evidence="2 5">AZ1-7</strain>
        <strain evidence="3 4">DS1-2</strain>
    </source>
</reference>
<dbReference type="Pfam" id="PF01170">
    <property type="entry name" value="UPF0020"/>
    <property type="match status" value="1"/>
</dbReference>
<proteinExistence type="predicted"/>
<evidence type="ECO:0000313" key="5">
    <source>
        <dbReference type="Proteomes" id="UP000275024"/>
    </source>
</evidence>
<dbReference type="SUPFAM" id="SSF53335">
    <property type="entry name" value="S-adenosyl-L-methionine-dependent methyltransferases"/>
    <property type="match status" value="1"/>
</dbReference>
<feature type="domain" description="Ribosomal RNA large subunit methyltransferase K/L-like methyltransferase" evidence="1">
    <location>
        <begin position="136"/>
        <end position="264"/>
    </location>
</feature>
<dbReference type="EMBL" id="RBDX01000019">
    <property type="protein sequence ID" value="RKN06689.1"/>
    <property type="molecule type" value="Genomic_DNA"/>
</dbReference>
<dbReference type="Gene3D" id="3.40.50.150">
    <property type="entry name" value="Vaccinia Virus protein VP39"/>
    <property type="match status" value="1"/>
</dbReference>
<accession>A0A3A9W1F5</accession>
<evidence type="ECO:0000313" key="4">
    <source>
        <dbReference type="Proteomes" id="UP000268652"/>
    </source>
</evidence>
<dbReference type="RefSeq" id="WP_120698663.1">
    <property type="nucleotide sequence ID" value="NZ_RBDX01000019.1"/>
</dbReference>
<keyword evidence="2" id="KW-0808">Transferase</keyword>
<evidence type="ECO:0000313" key="3">
    <source>
        <dbReference type="EMBL" id="RKN19314.1"/>
    </source>
</evidence>
<dbReference type="GO" id="GO:0008168">
    <property type="term" value="F:methyltransferase activity"/>
    <property type="evidence" value="ECO:0007669"/>
    <property type="project" value="UniProtKB-KW"/>
</dbReference>
<comment type="caution">
    <text evidence="2">The sequence shown here is derived from an EMBL/GenBank/DDBJ whole genome shotgun (WGS) entry which is preliminary data.</text>
</comment>
<dbReference type="Proteomes" id="UP000268652">
    <property type="component" value="Unassembled WGS sequence"/>
</dbReference>
<dbReference type="GO" id="GO:0032259">
    <property type="term" value="P:methylation"/>
    <property type="evidence" value="ECO:0007669"/>
    <property type="project" value="UniProtKB-KW"/>
</dbReference>
<sequence length="360" mass="39640">MRTYGMLLLPSHNRVYARASVDLARAELLVIGDALLGGRIRDVAETALAGVPYVTFATEEPLTEGEVAALANLSSLYALFEIEDGRLAPVELTRLDTFGSELITIQKYPGKTNEDFTKLLLNVTAMACADPERLLRRELRVFDPLCGRGTTLNQAVMYGLDAAGVERDGKSFDAYAAFLRQWLKNSRLKHRAEITTVRRDRRSLGRRFHVELGATKESYKRGESIDVTMVNADTAASGDFFRPASFDLIVTDAPYGVRHGATARAEVSRSPMPLLTSALPVWTRLLRPGGAIGIAWNTLVARRSELTWLLADHGFEVADGEAHQGFRHRVDQAIVRDLVVARLPAGRDRAAAPAPTARDR</sequence>
<dbReference type="InterPro" id="IPR000241">
    <property type="entry name" value="RlmKL-like_Mtase"/>
</dbReference>
<evidence type="ECO:0000259" key="1">
    <source>
        <dbReference type="Pfam" id="PF01170"/>
    </source>
</evidence>
<dbReference type="InterPro" id="IPR029063">
    <property type="entry name" value="SAM-dependent_MTases_sf"/>
</dbReference>
<keyword evidence="4" id="KW-1185">Reference proteome</keyword>
<dbReference type="AlphaFoldDB" id="A0A3A9W1F5"/>
<dbReference type="EMBL" id="RBDY01000017">
    <property type="protein sequence ID" value="RKN19314.1"/>
    <property type="molecule type" value="Genomic_DNA"/>
</dbReference>
<dbReference type="OrthoDB" id="1637728at2"/>
<name>A0A3A9W1F5_9ACTN</name>
<evidence type="ECO:0000313" key="2">
    <source>
        <dbReference type="EMBL" id="RKN06689.1"/>
    </source>
</evidence>
<protein>
    <submittedName>
        <fullName evidence="2">SAM-dependent methyltransferase</fullName>
    </submittedName>
</protein>
<dbReference type="Proteomes" id="UP000275024">
    <property type="component" value="Unassembled WGS sequence"/>
</dbReference>
<gene>
    <name evidence="3" type="ORF">D7318_20955</name>
    <name evidence="2" type="ORF">D7319_21490</name>
</gene>
<organism evidence="2 5">
    <name type="scientific">Streptomyces radicis</name>
    <dbReference type="NCBI Taxonomy" id="1750517"/>
    <lineage>
        <taxon>Bacteria</taxon>
        <taxon>Bacillati</taxon>
        <taxon>Actinomycetota</taxon>
        <taxon>Actinomycetes</taxon>
        <taxon>Kitasatosporales</taxon>
        <taxon>Streptomycetaceae</taxon>
        <taxon>Streptomyces</taxon>
    </lineage>
</organism>
<keyword evidence="2" id="KW-0489">Methyltransferase</keyword>